<evidence type="ECO:0000256" key="4">
    <source>
        <dbReference type="ARBA" id="ARBA00022840"/>
    </source>
</evidence>
<evidence type="ECO:0000256" key="1">
    <source>
        <dbReference type="ARBA" id="ARBA00022741"/>
    </source>
</evidence>
<feature type="region of interest" description="Disordered" evidence="5">
    <location>
        <begin position="1091"/>
        <end position="1119"/>
    </location>
</feature>
<evidence type="ECO:0000259" key="7">
    <source>
        <dbReference type="PROSITE" id="PS51194"/>
    </source>
</evidence>
<organism evidence="8 9">
    <name type="scientific">Fusarium oxysporum f. sp. conglutinans</name>
    <dbReference type="NCBI Taxonomy" id="100902"/>
    <lineage>
        <taxon>Eukaryota</taxon>
        <taxon>Fungi</taxon>
        <taxon>Dikarya</taxon>
        <taxon>Ascomycota</taxon>
        <taxon>Pezizomycotina</taxon>
        <taxon>Sordariomycetes</taxon>
        <taxon>Hypocreomycetidae</taxon>
        <taxon>Hypocreales</taxon>
        <taxon>Nectriaceae</taxon>
        <taxon>Fusarium</taxon>
        <taxon>Fusarium oxysporum species complex</taxon>
    </lineage>
</organism>
<dbReference type="InterPro" id="IPR027417">
    <property type="entry name" value="P-loop_NTPase"/>
</dbReference>
<dbReference type="GO" id="GO:0016787">
    <property type="term" value="F:hydrolase activity"/>
    <property type="evidence" value="ECO:0007669"/>
    <property type="project" value="UniProtKB-KW"/>
</dbReference>
<evidence type="ECO:0008006" key="10">
    <source>
        <dbReference type="Google" id="ProtNLM"/>
    </source>
</evidence>
<evidence type="ECO:0000256" key="5">
    <source>
        <dbReference type="SAM" id="MobiDB-lite"/>
    </source>
</evidence>
<evidence type="ECO:0000313" key="9">
    <source>
        <dbReference type="Proteomes" id="UP000593570"/>
    </source>
</evidence>
<dbReference type="PANTHER" id="PTHR44533">
    <property type="entry name" value="DEAD/H RNA HELICASE, PUTATIVE-RELATED"/>
    <property type="match status" value="1"/>
</dbReference>
<dbReference type="PROSITE" id="PS51194">
    <property type="entry name" value="HELICASE_CTER"/>
    <property type="match status" value="1"/>
</dbReference>
<sequence>MQYISYSAMMEEESAWNRLFAFDILYGKSVLSFNNPVLKEILEDVWVKEVSEDVDPVAEVVFQDLRHWHSYKPVNTGARTTHDKVPVWLGNYRRKRHQRQMADVILRFDSRPDARVPFEPDAWQRDILDSIDAEESLLVVAPTSAGKTFISFYAMKRVLEESDDGVLVYVAPTKALVNQIAAEIEARFSKRFRMQEGKSVWGIHTRDYRINNPTRCQILVTVPHMLQIMLLAPTNASSPTAWSRRVKRIIFDEVHCIGQAEDGVIWEQLLLLAPCPIIALSATVGNPDELKDWLAKSQAQKGFKMKMIVHEVRYSDLRKFIYEPPHTFIFKGLAKVPILPVPGLDEGDSVSPNFKFVHPVAALKDRNIAALDDVNLEARDCLTLWNNMQKTFPKDLLRNQIELDPLKVLPEVIEKTHIVEWEKHLKKKLKEAMEQPKSPFSVLQESIDPSVQADSTAKIQHCTHSDPVDHIGRLFTLACELHEQNALPALVFNYDRSQCEMAVRSIFSKLIDAEAAFKGSDTTWKKKLRDFEQWQRQKGNNRESRVFKSSESGERNLSKLEIARQEGSVEMSPWESFDPKAPLDHFSFADSKVMQQRDLDNLVLRLNPKKVQPWLIDALRRGLGIHHAGMNLQYRRIVEMLFRKGYLRLVVATGTLALGINMPCKTVVFSGDSVFLSPQNYRQASGRAGRRGFDLLGNVVFNGINRDRVHEIMSSRLPALKGQFPISTTLVLRLFVLLSGTNSNEYAVNAVKALLSQTRLYLGGPAAEMSIKHHLRFSIEYLRRQNLLSIDGVPVHFAGLVGHLYFTENAVFAFHSLLRGGYFHKLCKDIDCARERVLREMMLVLSHLFNRIPIQQTAKLLEVVESSSSDIFLKQLPAAAEQLLVRHNRETLLTFKDYVYSYINAHLQDLPDRTLPLTRISIGPEKGCRLTSDPPPVIRSPFAALSGFTDEFDSIKEMCSTVRDGVFLEESSIPYLPIWPNDTSVELNAYLYDFFKHGSLKVLVRDNLIKRSDVWFHLKDFSLVLKTIVTSLKGVLDSRGGFYMQDLDDDDNMSDMSEGDDEAISKVVEVQKPAEESDKIAQALAKNKVKAEVPDSWNDESEASASESEESMPGSDIVGSSAAKEAVAIQSEFDNGCGLMQVLRAFELLEAEFANKFYKIGA</sequence>
<dbReference type="Pfam" id="PF00271">
    <property type="entry name" value="Helicase_C"/>
    <property type="match status" value="1"/>
</dbReference>
<evidence type="ECO:0000313" key="8">
    <source>
        <dbReference type="EMBL" id="KAF6517614.1"/>
    </source>
</evidence>
<dbReference type="PROSITE" id="PS51192">
    <property type="entry name" value="HELICASE_ATP_BIND_1"/>
    <property type="match status" value="1"/>
</dbReference>
<dbReference type="GO" id="GO:0005524">
    <property type="term" value="F:ATP binding"/>
    <property type="evidence" value="ECO:0007669"/>
    <property type="project" value="UniProtKB-KW"/>
</dbReference>
<keyword evidence="3" id="KW-0347">Helicase</keyword>
<dbReference type="InterPro" id="IPR001650">
    <property type="entry name" value="Helicase_C-like"/>
</dbReference>
<dbReference type="InterPro" id="IPR011545">
    <property type="entry name" value="DEAD/DEAH_box_helicase_dom"/>
</dbReference>
<evidence type="ECO:0000256" key="3">
    <source>
        <dbReference type="ARBA" id="ARBA00022806"/>
    </source>
</evidence>
<dbReference type="Pfam" id="PF00270">
    <property type="entry name" value="DEAD"/>
    <property type="match status" value="1"/>
</dbReference>
<dbReference type="AlphaFoldDB" id="A0A8H6GGC0"/>
<dbReference type="InterPro" id="IPR052431">
    <property type="entry name" value="SKI2_subfamily_helicases"/>
</dbReference>
<dbReference type="GO" id="GO:0004386">
    <property type="term" value="F:helicase activity"/>
    <property type="evidence" value="ECO:0007669"/>
    <property type="project" value="UniProtKB-KW"/>
</dbReference>
<comment type="caution">
    <text evidence="8">The sequence shown here is derived from an EMBL/GenBank/DDBJ whole genome shotgun (WGS) entry which is preliminary data.</text>
</comment>
<dbReference type="EMBL" id="JACDXP010000011">
    <property type="protein sequence ID" value="KAF6517614.1"/>
    <property type="molecule type" value="Genomic_DNA"/>
</dbReference>
<evidence type="ECO:0000259" key="6">
    <source>
        <dbReference type="PROSITE" id="PS51192"/>
    </source>
</evidence>
<feature type="domain" description="Helicase C-terminal" evidence="7">
    <location>
        <begin position="581"/>
        <end position="732"/>
    </location>
</feature>
<dbReference type="SMART" id="SM00487">
    <property type="entry name" value="DEXDc"/>
    <property type="match status" value="1"/>
</dbReference>
<dbReference type="Gene3D" id="3.40.50.300">
    <property type="entry name" value="P-loop containing nucleotide triphosphate hydrolases"/>
    <property type="match status" value="2"/>
</dbReference>
<dbReference type="Pfam" id="PF26076">
    <property type="entry name" value="WHD_DDX60"/>
    <property type="match status" value="1"/>
</dbReference>
<evidence type="ECO:0000256" key="2">
    <source>
        <dbReference type="ARBA" id="ARBA00022801"/>
    </source>
</evidence>
<dbReference type="InterPro" id="IPR014001">
    <property type="entry name" value="Helicase_ATP-bd"/>
</dbReference>
<gene>
    <name evidence="8" type="ORF">HZS61_003175</name>
</gene>
<dbReference type="GO" id="GO:0005737">
    <property type="term" value="C:cytoplasm"/>
    <property type="evidence" value="ECO:0007669"/>
    <property type="project" value="TreeGrafter"/>
</dbReference>
<reference evidence="8 9" key="1">
    <citation type="journal article" date="2020" name="bioRxiv">
        <title>A chromosome-scale genome assembly for the Fusarium oxysporum strain Fo5176 to establish a model Arabidopsis-fungal pathosystem.</title>
        <authorList>
            <person name="Fokkens L."/>
            <person name="Guo L."/>
            <person name="Dora S."/>
            <person name="Wang B."/>
            <person name="Ye K."/>
            <person name="Sanchez-Rodriguez C."/>
            <person name="Croll D."/>
        </authorList>
    </citation>
    <scope>NUCLEOTIDE SEQUENCE [LARGE SCALE GENOMIC DNA]</scope>
    <source>
        <strain evidence="8 9">Fo5176</strain>
    </source>
</reference>
<proteinExistence type="predicted"/>
<keyword evidence="2" id="KW-0378">Hydrolase</keyword>
<dbReference type="GO" id="GO:0003676">
    <property type="term" value="F:nucleic acid binding"/>
    <property type="evidence" value="ECO:0007669"/>
    <property type="project" value="InterPro"/>
</dbReference>
<protein>
    <recommendedName>
        <fullName evidence="10">Helicase</fullName>
    </recommendedName>
</protein>
<dbReference type="InterPro" id="IPR059032">
    <property type="entry name" value="WHD_DDX60"/>
</dbReference>
<name>A0A8H6GGC0_FUSOX</name>
<keyword evidence="4" id="KW-0067">ATP-binding</keyword>
<dbReference type="Proteomes" id="UP000593570">
    <property type="component" value="Unassembled WGS sequence"/>
</dbReference>
<dbReference type="FunFam" id="3.40.50.300:FF:001039">
    <property type="entry name" value="ATP-dependent RNA helicase DDX60"/>
    <property type="match status" value="1"/>
</dbReference>
<dbReference type="CDD" id="cd18025">
    <property type="entry name" value="DEXHc_DDX60"/>
    <property type="match status" value="1"/>
</dbReference>
<feature type="domain" description="Helicase ATP-binding" evidence="6">
    <location>
        <begin position="128"/>
        <end position="302"/>
    </location>
</feature>
<accession>A0A8H6GGC0</accession>
<keyword evidence="1" id="KW-0547">Nucleotide-binding</keyword>
<feature type="compositionally biased region" description="Acidic residues" evidence="5">
    <location>
        <begin position="1097"/>
        <end position="1110"/>
    </location>
</feature>
<dbReference type="SUPFAM" id="SSF52540">
    <property type="entry name" value="P-loop containing nucleoside triphosphate hydrolases"/>
    <property type="match status" value="1"/>
</dbReference>
<dbReference type="SMART" id="SM00490">
    <property type="entry name" value="HELICc"/>
    <property type="match status" value="1"/>
</dbReference>
<dbReference type="PANTHER" id="PTHR44533:SF4">
    <property type="entry name" value="DEAD_H RNA HELICASE, PUTATIVE-RELATED"/>
    <property type="match status" value="1"/>
</dbReference>